<proteinExistence type="predicted"/>
<reference evidence="1 2" key="1">
    <citation type="journal article" date="2018" name="PLoS Genet.">
        <title>Population sequencing reveals clonal diversity and ancestral inbreeding in the grapevine cultivar Chardonnay.</title>
        <authorList>
            <person name="Roach M.J."/>
            <person name="Johnson D.L."/>
            <person name="Bohlmann J."/>
            <person name="van Vuuren H.J."/>
            <person name="Jones S.J."/>
            <person name="Pretorius I.S."/>
            <person name="Schmidt S.A."/>
            <person name="Borneman A.R."/>
        </authorList>
    </citation>
    <scope>NUCLEOTIDE SEQUENCE [LARGE SCALE GENOMIC DNA]</scope>
    <source>
        <strain evidence="2">cv. Chardonnay</strain>
        <tissue evidence="1">Leaf</tissue>
    </source>
</reference>
<evidence type="ECO:0000313" key="1">
    <source>
        <dbReference type="EMBL" id="RVW30932.1"/>
    </source>
</evidence>
<comment type="caution">
    <text evidence="1">The sequence shown here is derived from an EMBL/GenBank/DDBJ whole genome shotgun (WGS) entry which is preliminary data.</text>
</comment>
<evidence type="ECO:0000313" key="2">
    <source>
        <dbReference type="Proteomes" id="UP000288805"/>
    </source>
</evidence>
<protein>
    <submittedName>
        <fullName evidence="1">Uncharacterized protein</fullName>
    </submittedName>
</protein>
<dbReference type="EMBL" id="QGNW01001777">
    <property type="protein sequence ID" value="RVW30932.1"/>
    <property type="molecule type" value="Genomic_DNA"/>
</dbReference>
<gene>
    <name evidence="1" type="ORF">CK203_097320</name>
</gene>
<sequence length="85" mass="9310">MVGWLRLGRRMGIEAIEALVSQDILTSRNKRESIGNLSGIYWVDIALSWVRNGRKCGGLLPCACGGLFGRKGTEGLLMMLSNLTK</sequence>
<dbReference type="AlphaFoldDB" id="A0A438D6A6"/>
<dbReference type="Proteomes" id="UP000288805">
    <property type="component" value="Unassembled WGS sequence"/>
</dbReference>
<accession>A0A438D6A6</accession>
<name>A0A438D6A6_VITVI</name>
<organism evidence="1 2">
    <name type="scientific">Vitis vinifera</name>
    <name type="common">Grape</name>
    <dbReference type="NCBI Taxonomy" id="29760"/>
    <lineage>
        <taxon>Eukaryota</taxon>
        <taxon>Viridiplantae</taxon>
        <taxon>Streptophyta</taxon>
        <taxon>Embryophyta</taxon>
        <taxon>Tracheophyta</taxon>
        <taxon>Spermatophyta</taxon>
        <taxon>Magnoliopsida</taxon>
        <taxon>eudicotyledons</taxon>
        <taxon>Gunneridae</taxon>
        <taxon>Pentapetalae</taxon>
        <taxon>rosids</taxon>
        <taxon>Vitales</taxon>
        <taxon>Vitaceae</taxon>
        <taxon>Viteae</taxon>
        <taxon>Vitis</taxon>
    </lineage>
</organism>